<name>A0A011TBY5_9HYPH</name>
<gene>
    <name evidence="1" type="ORF">BG36_19270</name>
    <name evidence="2" type="ORF">DES43_13934</name>
</gene>
<dbReference type="Pfam" id="PF04237">
    <property type="entry name" value="YjbR"/>
    <property type="match status" value="1"/>
</dbReference>
<proteinExistence type="predicted"/>
<organism evidence="1 3">
    <name type="scientific">Aquamicrobium defluvii</name>
    <dbReference type="NCBI Taxonomy" id="69279"/>
    <lineage>
        <taxon>Bacteria</taxon>
        <taxon>Pseudomonadati</taxon>
        <taxon>Pseudomonadota</taxon>
        <taxon>Alphaproteobacteria</taxon>
        <taxon>Hyphomicrobiales</taxon>
        <taxon>Phyllobacteriaceae</taxon>
        <taxon>Aquamicrobium</taxon>
    </lineage>
</organism>
<evidence type="ECO:0000313" key="2">
    <source>
        <dbReference type="EMBL" id="TDR30883.1"/>
    </source>
</evidence>
<dbReference type="InterPro" id="IPR058532">
    <property type="entry name" value="YjbR/MT2646/Rv2570-like"/>
</dbReference>
<keyword evidence="4" id="KW-1185">Reference proteome</keyword>
<dbReference type="EMBL" id="JENY01000044">
    <property type="protein sequence ID" value="EXL01377.1"/>
    <property type="molecule type" value="Genomic_DNA"/>
</dbReference>
<evidence type="ECO:0000313" key="4">
    <source>
        <dbReference type="Proteomes" id="UP000294958"/>
    </source>
</evidence>
<sequence>MTMLKWKDVVALAKEFPGVTEEASHDMPALRVKGRLLIWLRSEEGGLVLPEVPPDERDMLIEANPAVFYTTPHYASYSIVLARLAMIEPDPLRGFIERRWRKLAGKRAVAAFEARHDATAHGRSL</sequence>
<dbReference type="EMBL" id="SNZF01000039">
    <property type="protein sequence ID" value="TDR30883.1"/>
    <property type="molecule type" value="Genomic_DNA"/>
</dbReference>
<dbReference type="RefSeq" id="WP_051520841.1">
    <property type="nucleotide sequence ID" value="NZ_KK073915.1"/>
</dbReference>
<evidence type="ECO:0008006" key="5">
    <source>
        <dbReference type="Google" id="ProtNLM"/>
    </source>
</evidence>
<comment type="caution">
    <text evidence="1">The sequence shown here is derived from an EMBL/GenBank/DDBJ whole genome shotgun (WGS) entry which is preliminary data.</text>
</comment>
<dbReference type="Proteomes" id="UP000294958">
    <property type="component" value="Unassembled WGS sequence"/>
</dbReference>
<dbReference type="PATRIC" id="fig|69279.3.peg.4702"/>
<reference evidence="2 4" key="2">
    <citation type="submission" date="2019-03" db="EMBL/GenBank/DDBJ databases">
        <title>Genomic Encyclopedia of Type Strains, Phase IV (KMG-IV): sequencing the most valuable type-strain genomes for metagenomic binning, comparative biology and taxonomic classification.</title>
        <authorList>
            <person name="Goeker M."/>
        </authorList>
    </citation>
    <scope>NUCLEOTIDE SEQUENCE [LARGE SCALE GENOMIC DNA]</scope>
    <source>
        <strain evidence="2 4">DSM 11603</strain>
    </source>
</reference>
<dbReference type="Proteomes" id="UP000019849">
    <property type="component" value="Unassembled WGS sequence"/>
</dbReference>
<dbReference type="STRING" id="69279.BG36_19270"/>
<reference evidence="1 3" key="1">
    <citation type="submission" date="2014-02" db="EMBL/GenBank/DDBJ databases">
        <title>Aquamicrobium defluvii Genome sequencing.</title>
        <authorList>
            <person name="Wang X."/>
        </authorList>
    </citation>
    <scope>NUCLEOTIDE SEQUENCE [LARGE SCALE GENOMIC DNA]</scope>
    <source>
        <strain evidence="1 3">W13Z1</strain>
    </source>
</reference>
<dbReference type="AlphaFoldDB" id="A0A011TBY5"/>
<dbReference type="HOGENOM" id="CLU_138549_0_1_5"/>
<protein>
    <recommendedName>
        <fullName evidence="5">MmcQ/YjbR family DNA-binding protein</fullName>
    </recommendedName>
</protein>
<evidence type="ECO:0000313" key="3">
    <source>
        <dbReference type="Proteomes" id="UP000019849"/>
    </source>
</evidence>
<accession>A0A011TBY5</accession>
<dbReference type="eggNOG" id="COG3801">
    <property type="taxonomic scope" value="Bacteria"/>
</dbReference>
<evidence type="ECO:0000313" key="1">
    <source>
        <dbReference type="EMBL" id="EXL01377.1"/>
    </source>
</evidence>